<dbReference type="Proteomes" id="UP000008672">
    <property type="component" value="Unassembled WGS sequence"/>
</dbReference>
<evidence type="ECO:0000256" key="1">
    <source>
        <dbReference type="SAM" id="MobiDB-lite"/>
    </source>
</evidence>
<dbReference type="OrthoDB" id="436606at2759"/>
<sequence length="303" mass="33494">MNLTGFSRKEMAAAPPVNRRESKTIATLDPSAHSIIKPNSPTMDMARPKSAKGRMRPNRRYSQNSETFSYQQIPAPLLSPSSSYGLAGDSPGLPTETRPAVQGSPVTRDEVPKLLPQQLQSRSFSSLNRYRVLPSIGRRGSTDMAGEPTAKQITEEKRFKHLHGGNQPPESGLTNKGSGEASLKVDSSNSESLFLPKLGVKHSEAALMSSPSFYLEEPSEKEPRTLLAVRSPSGHRFEHFFRPTDTLQRVLTVAETKNNACYKNCIIETTEVPRRSFSNLSSSLEECRIHPKSVLCILQEEDD</sequence>
<protein>
    <submittedName>
        <fullName evidence="3">UBX domain protein 10</fullName>
    </submittedName>
</protein>
<organism evidence="3 4">
    <name type="scientific">Latimeria chalumnae</name>
    <name type="common">Coelacanth</name>
    <dbReference type="NCBI Taxonomy" id="7897"/>
    <lineage>
        <taxon>Eukaryota</taxon>
        <taxon>Metazoa</taxon>
        <taxon>Chordata</taxon>
        <taxon>Craniata</taxon>
        <taxon>Vertebrata</taxon>
        <taxon>Euteleostomi</taxon>
        <taxon>Coelacanthiformes</taxon>
        <taxon>Coelacanthidae</taxon>
        <taxon>Latimeria</taxon>
    </lineage>
</organism>
<dbReference type="GeneTree" id="ENSGT00390000012939"/>
<dbReference type="InterPro" id="IPR001012">
    <property type="entry name" value="UBX_dom"/>
</dbReference>
<dbReference type="Ensembl" id="ENSLACT00000021327.2">
    <property type="protein sequence ID" value="ENSLACP00000021187.2"/>
    <property type="gene ID" value="ENSLACG00000018613.2"/>
</dbReference>
<dbReference type="EMBL" id="AFYH01015368">
    <property type="status" value="NOT_ANNOTATED_CDS"/>
    <property type="molecule type" value="Genomic_DNA"/>
</dbReference>
<evidence type="ECO:0000259" key="2">
    <source>
        <dbReference type="PROSITE" id="PS50033"/>
    </source>
</evidence>
<dbReference type="SMART" id="SM00166">
    <property type="entry name" value="UBX"/>
    <property type="match status" value="1"/>
</dbReference>
<feature type="compositionally biased region" description="Polar residues" evidence="1">
    <location>
        <begin position="168"/>
        <end position="177"/>
    </location>
</feature>
<reference evidence="3" key="3">
    <citation type="submission" date="2025-09" db="UniProtKB">
        <authorList>
            <consortium name="Ensembl"/>
        </authorList>
    </citation>
    <scope>IDENTIFICATION</scope>
</reference>
<dbReference type="InterPro" id="IPR029071">
    <property type="entry name" value="Ubiquitin-like_domsf"/>
</dbReference>
<reference evidence="4" key="1">
    <citation type="submission" date="2011-08" db="EMBL/GenBank/DDBJ databases">
        <title>The draft genome of Latimeria chalumnae.</title>
        <authorList>
            <person name="Di Palma F."/>
            <person name="Alfoldi J."/>
            <person name="Johnson J."/>
            <person name="Berlin A."/>
            <person name="Gnerre S."/>
            <person name="Jaffe D."/>
            <person name="MacCallum I."/>
            <person name="Young S."/>
            <person name="Walker B.J."/>
            <person name="Lander E."/>
            <person name="Lindblad-Toh K."/>
        </authorList>
    </citation>
    <scope>NUCLEOTIDE SEQUENCE [LARGE SCALE GENOMIC DNA]</scope>
    <source>
        <strain evidence="4">Wild caught</strain>
    </source>
</reference>
<dbReference type="InParanoid" id="H3BH16"/>
<dbReference type="eggNOG" id="ENOG502S4IN">
    <property type="taxonomic scope" value="Eukaryota"/>
</dbReference>
<keyword evidence="4" id="KW-1185">Reference proteome</keyword>
<dbReference type="FunCoup" id="H3BH16">
    <property type="interactions" value="144"/>
</dbReference>
<feature type="compositionally biased region" description="Polar residues" evidence="1">
    <location>
        <begin position="60"/>
        <end position="72"/>
    </location>
</feature>
<gene>
    <name evidence="3" type="primary">UBXN10</name>
</gene>
<dbReference type="CDD" id="cd17076">
    <property type="entry name" value="UBX_UBXN10"/>
    <property type="match status" value="1"/>
</dbReference>
<feature type="compositionally biased region" description="Basic residues" evidence="1">
    <location>
        <begin position="49"/>
        <end position="59"/>
    </location>
</feature>
<dbReference type="SUPFAM" id="SSF54236">
    <property type="entry name" value="Ubiquitin-like"/>
    <property type="match status" value="1"/>
</dbReference>
<reference evidence="3" key="2">
    <citation type="submission" date="2025-08" db="UniProtKB">
        <authorList>
            <consortium name="Ensembl"/>
        </authorList>
    </citation>
    <scope>IDENTIFICATION</scope>
</reference>
<feature type="domain" description="UBX" evidence="2">
    <location>
        <begin position="220"/>
        <end position="297"/>
    </location>
</feature>
<dbReference type="EMBL" id="AFYH01015367">
    <property type="status" value="NOT_ANNOTATED_CDS"/>
    <property type="molecule type" value="Genomic_DNA"/>
</dbReference>
<dbReference type="OMA" id="ADSFIWQ"/>
<proteinExistence type="predicted"/>
<dbReference type="Gene3D" id="3.10.20.90">
    <property type="entry name" value="Phosphatidylinositol 3-kinase Catalytic Subunit, Chain A, domain 1"/>
    <property type="match status" value="1"/>
</dbReference>
<dbReference type="HOGENOM" id="CLU_079919_0_0_1"/>
<dbReference type="EMBL" id="AFYH01015366">
    <property type="status" value="NOT_ANNOTATED_CDS"/>
    <property type="molecule type" value="Genomic_DNA"/>
</dbReference>
<dbReference type="STRING" id="7897.ENSLACP00000021187"/>
<evidence type="ECO:0000313" key="4">
    <source>
        <dbReference type="Proteomes" id="UP000008672"/>
    </source>
</evidence>
<dbReference type="AlphaFoldDB" id="H3BH16"/>
<feature type="region of interest" description="Disordered" evidence="1">
    <location>
        <begin position="161"/>
        <end position="184"/>
    </location>
</feature>
<dbReference type="PROSITE" id="PS50033">
    <property type="entry name" value="UBX"/>
    <property type="match status" value="1"/>
</dbReference>
<accession>H3BH16</accession>
<name>H3BH16_LATCH</name>
<evidence type="ECO:0000313" key="3">
    <source>
        <dbReference type="Ensembl" id="ENSLACP00000021187.2"/>
    </source>
</evidence>
<dbReference type="Pfam" id="PF00789">
    <property type="entry name" value="UBX"/>
    <property type="match status" value="1"/>
</dbReference>
<feature type="region of interest" description="Disordered" evidence="1">
    <location>
        <begin position="1"/>
        <end position="120"/>
    </location>
</feature>